<dbReference type="EMBL" id="GL377624">
    <property type="protein sequence ID" value="EFJ15264.1"/>
    <property type="molecule type" value="Genomic_DNA"/>
</dbReference>
<accession>D8SK33</accession>
<dbReference type="InParanoid" id="D8SK33"/>
<dbReference type="eggNOG" id="ENOG502QUDX">
    <property type="taxonomic scope" value="Eukaryota"/>
</dbReference>
<dbReference type="InterPro" id="IPR045040">
    <property type="entry name" value="PORR_fam"/>
</dbReference>
<dbReference type="Pfam" id="PF11955">
    <property type="entry name" value="PORR"/>
    <property type="match status" value="1"/>
</dbReference>
<feature type="domain" description="PORR" evidence="1">
    <location>
        <begin position="17"/>
        <end position="333"/>
    </location>
</feature>
<evidence type="ECO:0000313" key="2">
    <source>
        <dbReference type="EMBL" id="EFJ15264.1"/>
    </source>
</evidence>
<dbReference type="GO" id="GO:0003723">
    <property type="term" value="F:RNA binding"/>
    <property type="evidence" value="ECO:0007669"/>
    <property type="project" value="InterPro"/>
</dbReference>
<name>D8SK33_SELML</name>
<dbReference type="Gramene" id="EFJ15264">
    <property type="protein sequence ID" value="EFJ15264"/>
    <property type="gene ID" value="SELMODRAFT_422954"/>
</dbReference>
<dbReference type="GeneID" id="9644008"/>
<evidence type="ECO:0000259" key="1">
    <source>
        <dbReference type="Pfam" id="PF11955"/>
    </source>
</evidence>
<proteinExistence type="predicted"/>
<reference evidence="2 3" key="1">
    <citation type="journal article" date="2011" name="Science">
        <title>The Selaginella genome identifies genetic changes associated with the evolution of vascular plants.</title>
        <authorList>
            <person name="Banks J.A."/>
            <person name="Nishiyama T."/>
            <person name="Hasebe M."/>
            <person name="Bowman J.L."/>
            <person name="Gribskov M."/>
            <person name="dePamphilis C."/>
            <person name="Albert V.A."/>
            <person name="Aono N."/>
            <person name="Aoyama T."/>
            <person name="Ambrose B.A."/>
            <person name="Ashton N.W."/>
            <person name="Axtell M.J."/>
            <person name="Barker E."/>
            <person name="Barker M.S."/>
            <person name="Bennetzen J.L."/>
            <person name="Bonawitz N.D."/>
            <person name="Chapple C."/>
            <person name="Cheng C."/>
            <person name="Correa L.G."/>
            <person name="Dacre M."/>
            <person name="DeBarry J."/>
            <person name="Dreyer I."/>
            <person name="Elias M."/>
            <person name="Engstrom E.M."/>
            <person name="Estelle M."/>
            <person name="Feng L."/>
            <person name="Finet C."/>
            <person name="Floyd S.K."/>
            <person name="Frommer W.B."/>
            <person name="Fujita T."/>
            <person name="Gramzow L."/>
            <person name="Gutensohn M."/>
            <person name="Harholt J."/>
            <person name="Hattori M."/>
            <person name="Heyl A."/>
            <person name="Hirai T."/>
            <person name="Hiwatashi Y."/>
            <person name="Ishikawa M."/>
            <person name="Iwata M."/>
            <person name="Karol K.G."/>
            <person name="Koehler B."/>
            <person name="Kolukisaoglu U."/>
            <person name="Kubo M."/>
            <person name="Kurata T."/>
            <person name="Lalonde S."/>
            <person name="Li K."/>
            <person name="Li Y."/>
            <person name="Litt A."/>
            <person name="Lyons E."/>
            <person name="Manning G."/>
            <person name="Maruyama T."/>
            <person name="Michael T.P."/>
            <person name="Mikami K."/>
            <person name="Miyazaki S."/>
            <person name="Morinaga S."/>
            <person name="Murata T."/>
            <person name="Mueller-Roeber B."/>
            <person name="Nelson D.R."/>
            <person name="Obara M."/>
            <person name="Oguri Y."/>
            <person name="Olmstead R.G."/>
            <person name="Onodera N."/>
            <person name="Petersen B.L."/>
            <person name="Pils B."/>
            <person name="Prigge M."/>
            <person name="Rensing S.A."/>
            <person name="Riano-Pachon D.M."/>
            <person name="Roberts A.W."/>
            <person name="Sato Y."/>
            <person name="Scheller H.V."/>
            <person name="Schulz B."/>
            <person name="Schulz C."/>
            <person name="Shakirov E.V."/>
            <person name="Shibagaki N."/>
            <person name="Shinohara N."/>
            <person name="Shippen D.E."/>
            <person name="Soerensen I."/>
            <person name="Sotooka R."/>
            <person name="Sugimoto N."/>
            <person name="Sugita M."/>
            <person name="Sumikawa N."/>
            <person name="Tanurdzic M."/>
            <person name="Theissen G."/>
            <person name="Ulvskov P."/>
            <person name="Wakazuki S."/>
            <person name="Weng J.K."/>
            <person name="Willats W.W."/>
            <person name="Wipf D."/>
            <person name="Wolf P.G."/>
            <person name="Yang L."/>
            <person name="Zimmer A.D."/>
            <person name="Zhu Q."/>
            <person name="Mitros T."/>
            <person name="Hellsten U."/>
            <person name="Loque D."/>
            <person name="Otillar R."/>
            <person name="Salamov A."/>
            <person name="Schmutz J."/>
            <person name="Shapiro H."/>
            <person name="Lindquist E."/>
            <person name="Lucas S."/>
            <person name="Rokhsar D."/>
            <person name="Grigoriev I.V."/>
        </authorList>
    </citation>
    <scope>NUCLEOTIDE SEQUENCE [LARGE SCALE GENOMIC DNA]</scope>
</reference>
<dbReference type="KEGG" id="smo:SELMODRAFT_422954"/>
<dbReference type="Proteomes" id="UP000001514">
    <property type="component" value="Unassembled WGS sequence"/>
</dbReference>
<dbReference type="PANTHER" id="PTHR31476:SF11">
    <property type="entry name" value="UBIQUITIN CARBOXYL-TERMINAL HYDROLASE FAMILY PROTEIN"/>
    <property type="match status" value="1"/>
</dbReference>
<dbReference type="InterPro" id="IPR021099">
    <property type="entry name" value="PORR_domain"/>
</dbReference>
<sequence>MAPAPPGVLMPRPRFNQYLDGIVRREAKLRFADRMKNTLLSQPDWTALAMDIQKNRGDYLGKLRVTHFVRNFPYVFEFAHGEDRSKWLRFTGAAKKLMKAHQSFKERKQRSEAVESVTKLLMLAKNRRIPVLELAKMAKYFGFPADYETKIFYSNPTYFRPVETKRARCLELSQWYPELAVTARERWIAEAGIKNPYEFPVPVEVDGGKVDREEIKAYFDALQEAPFPSPYDDAVDVVPGSASERKRTLATYHEILSLTIEKRILLHTFHGLGECLGLPEGHLEYFRSNEPIFYVSHAGSRPWVFLRESYDTGPRERHPLLVFKERFFAMCMCVKEEKFNQIHQRKGAAEYDTDDSDIELLGDEDNGPRRPVPLDDFDVDGWCMA</sequence>
<dbReference type="PANTHER" id="PTHR31476">
    <property type="entry name" value="PROTEIN WHAT'S THIS FACTOR 1 HOMOLOG, CHLOROPLASTIC"/>
    <property type="match status" value="1"/>
</dbReference>
<protein>
    <submittedName>
        <fullName evidence="2">Uncharacterized protein RPD1L6-1</fullName>
    </submittedName>
</protein>
<dbReference type="AlphaFoldDB" id="D8SK33"/>
<evidence type="ECO:0000313" key="3">
    <source>
        <dbReference type="Proteomes" id="UP000001514"/>
    </source>
</evidence>
<dbReference type="OrthoDB" id="1716100at2759"/>
<dbReference type="HOGENOM" id="CLU_700975_0_0_1"/>
<gene>
    <name evidence="2" type="primary">RPD1L6-1</name>
    <name evidence="2" type="ORF">SELMODRAFT_422954</name>
</gene>
<organism evidence="3">
    <name type="scientific">Selaginella moellendorffii</name>
    <name type="common">Spikemoss</name>
    <dbReference type="NCBI Taxonomy" id="88036"/>
    <lineage>
        <taxon>Eukaryota</taxon>
        <taxon>Viridiplantae</taxon>
        <taxon>Streptophyta</taxon>
        <taxon>Embryophyta</taxon>
        <taxon>Tracheophyta</taxon>
        <taxon>Lycopodiopsida</taxon>
        <taxon>Selaginellales</taxon>
        <taxon>Selaginellaceae</taxon>
        <taxon>Selaginella</taxon>
    </lineage>
</organism>
<keyword evidence="3" id="KW-1185">Reference proteome</keyword>